<sequence>MYDIDGTHIGKNGEVVNEEKEFRVVKKMNHQDFTPEAIQLVVIHGVAVPPPLNNQAVENNLFYEWFQNVINYACKVRQNQQPATAPTCSYCDKHWVGKELSKKLTTEECIVHDEDNAAAEVTTPVIEELQKLNIPRLVSRYVNPGSGFKLTIDEMEYNFFNFEQAPPEVDLTQGYSVWSHTDLCYTPWAFNITVGRVKADTLTAKKRIPIPEQGGANFVVVDLKVVVMNAPATIFAFNPEQLHGTTVTGDTVNYNMTFAFSQKVADALDKLAANGDDAFFRAK</sequence>
<dbReference type="EMBL" id="ML179041">
    <property type="protein sequence ID" value="THV06841.1"/>
    <property type="molecule type" value="Genomic_DNA"/>
</dbReference>
<protein>
    <submittedName>
        <fullName evidence="1">Uncharacterized protein</fullName>
    </submittedName>
</protein>
<evidence type="ECO:0000313" key="2">
    <source>
        <dbReference type="Proteomes" id="UP000297245"/>
    </source>
</evidence>
<reference evidence="1 2" key="1">
    <citation type="journal article" date="2019" name="Nat. Ecol. Evol.">
        <title>Megaphylogeny resolves global patterns of mushroom evolution.</title>
        <authorList>
            <person name="Varga T."/>
            <person name="Krizsan K."/>
            <person name="Foldi C."/>
            <person name="Dima B."/>
            <person name="Sanchez-Garcia M."/>
            <person name="Sanchez-Ramirez S."/>
            <person name="Szollosi G.J."/>
            <person name="Szarkandi J.G."/>
            <person name="Papp V."/>
            <person name="Albert L."/>
            <person name="Andreopoulos W."/>
            <person name="Angelini C."/>
            <person name="Antonin V."/>
            <person name="Barry K.W."/>
            <person name="Bougher N.L."/>
            <person name="Buchanan P."/>
            <person name="Buyck B."/>
            <person name="Bense V."/>
            <person name="Catcheside P."/>
            <person name="Chovatia M."/>
            <person name="Cooper J."/>
            <person name="Damon W."/>
            <person name="Desjardin D."/>
            <person name="Finy P."/>
            <person name="Geml J."/>
            <person name="Haridas S."/>
            <person name="Hughes K."/>
            <person name="Justo A."/>
            <person name="Karasinski D."/>
            <person name="Kautmanova I."/>
            <person name="Kiss B."/>
            <person name="Kocsube S."/>
            <person name="Kotiranta H."/>
            <person name="LaButti K.M."/>
            <person name="Lechner B.E."/>
            <person name="Liimatainen K."/>
            <person name="Lipzen A."/>
            <person name="Lukacs Z."/>
            <person name="Mihaltcheva S."/>
            <person name="Morgado L.N."/>
            <person name="Niskanen T."/>
            <person name="Noordeloos M.E."/>
            <person name="Ohm R.A."/>
            <person name="Ortiz-Santana B."/>
            <person name="Ovrebo C."/>
            <person name="Racz N."/>
            <person name="Riley R."/>
            <person name="Savchenko A."/>
            <person name="Shiryaev A."/>
            <person name="Soop K."/>
            <person name="Spirin V."/>
            <person name="Szebenyi C."/>
            <person name="Tomsovsky M."/>
            <person name="Tulloss R.E."/>
            <person name="Uehling J."/>
            <person name="Grigoriev I.V."/>
            <person name="Vagvolgyi C."/>
            <person name="Papp T."/>
            <person name="Martin F.M."/>
            <person name="Miettinen O."/>
            <person name="Hibbett D.S."/>
            <person name="Nagy L.G."/>
        </authorList>
    </citation>
    <scope>NUCLEOTIDE SEQUENCE [LARGE SCALE GENOMIC DNA]</scope>
    <source>
        <strain evidence="1 2">CBS 962.96</strain>
    </source>
</reference>
<name>A0A4S8MV18_DENBC</name>
<proteinExistence type="predicted"/>
<keyword evidence="2" id="KW-1185">Reference proteome</keyword>
<dbReference type="OrthoDB" id="3049154at2759"/>
<evidence type="ECO:0000313" key="1">
    <source>
        <dbReference type="EMBL" id="THV06841.1"/>
    </source>
</evidence>
<gene>
    <name evidence="1" type="ORF">K435DRAFT_789283</name>
</gene>
<accession>A0A4S8MV18</accession>
<organism evidence="1 2">
    <name type="scientific">Dendrothele bispora (strain CBS 962.96)</name>
    <dbReference type="NCBI Taxonomy" id="1314807"/>
    <lineage>
        <taxon>Eukaryota</taxon>
        <taxon>Fungi</taxon>
        <taxon>Dikarya</taxon>
        <taxon>Basidiomycota</taxon>
        <taxon>Agaricomycotina</taxon>
        <taxon>Agaricomycetes</taxon>
        <taxon>Agaricomycetidae</taxon>
        <taxon>Agaricales</taxon>
        <taxon>Agaricales incertae sedis</taxon>
        <taxon>Dendrothele</taxon>
    </lineage>
</organism>
<dbReference type="AlphaFoldDB" id="A0A4S8MV18"/>
<dbReference type="Proteomes" id="UP000297245">
    <property type="component" value="Unassembled WGS sequence"/>
</dbReference>